<dbReference type="Gene3D" id="3.40.50.720">
    <property type="entry name" value="NAD(P)-binding Rossmann-like Domain"/>
    <property type="match status" value="1"/>
</dbReference>
<evidence type="ECO:0000256" key="6">
    <source>
        <dbReference type="ARBA" id="ARBA00023136"/>
    </source>
</evidence>
<evidence type="ECO:0000256" key="4">
    <source>
        <dbReference type="ARBA" id="ARBA00022692"/>
    </source>
</evidence>
<evidence type="ECO:0000256" key="7">
    <source>
        <dbReference type="SAM" id="Phobius"/>
    </source>
</evidence>
<feature type="transmembrane region" description="Helical" evidence="7">
    <location>
        <begin position="48"/>
        <end position="71"/>
    </location>
</feature>
<evidence type="ECO:0000313" key="10">
    <source>
        <dbReference type="Proteomes" id="UP000095401"/>
    </source>
</evidence>
<keyword evidence="5 7" id="KW-1133">Transmembrane helix</keyword>
<protein>
    <submittedName>
        <fullName evidence="9">Undecaprenyl-phosphate glucose phosphotransferase</fullName>
    </submittedName>
</protein>
<dbReference type="GO" id="GO:0009242">
    <property type="term" value="P:colanic acid biosynthetic process"/>
    <property type="evidence" value="ECO:0007669"/>
    <property type="project" value="TreeGrafter"/>
</dbReference>
<dbReference type="NCBIfam" id="TIGR03025">
    <property type="entry name" value="EPS_sugtrans"/>
    <property type="match status" value="1"/>
</dbReference>
<gene>
    <name evidence="9" type="ORF">BI364_12360</name>
</gene>
<organism evidence="9 10">
    <name type="scientific">Acidihalobacter yilgarnensis</name>
    <dbReference type="NCBI Taxonomy" id="2819280"/>
    <lineage>
        <taxon>Bacteria</taxon>
        <taxon>Pseudomonadati</taxon>
        <taxon>Pseudomonadota</taxon>
        <taxon>Gammaproteobacteria</taxon>
        <taxon>Chromatiales</taxon>
        <taxon>Ectothiorhodospiraceae</taxon>
        <taxon>Acidihalobacter</taxon>
    </lineage>
</organism>
<reference evidence="10" key="1">
    <citation type="submission" date="2016-09" db="EMBL/GenBank/DDBJ databases">
        <title>Acidihalobacter prosperus F5.</title>
        <authorList>
            <person name="Khaleque H.N."/>
            <person name="Ramsay J.P."/>
            <person name="Kaksonen A.H."/>
            <person name="Boxall N.J."/>
            <person name="Watkin E.L.J."/>
        </authorList>
    </citation>
    <scope>NUCLEOTIDE SEQUENCE [LARGE SCALE GENOMIC DNA]</scope>
    <source>
        <strain evidence="10">F5</strain>
    </source>
</reference>
<keyword evidence="3 9" id="KW-0808">Transferase</keyword>
<dbReference type="Pfam" id="PF02397">
    <property type="entry name" value="Bac_transf"/>
    <property type="match status" value="1"/>
</dbReference>
<evidence type="ECO:0000256" key="1">
    <source>
        <dbReference type="ARBA" id="ARBA00004141"/>
    </source>
</evidence>
<dbReference type="Pfam" id="PF13727">
    <property type="entry name" value="CoA_binding_3"/>
    <property type="match status" value="1"/>
</dbReference>
<proteinExistence type="inferred from homology"/>
<dbReference type="GO" id="GO:0089702">
    <property type="term" value="F:undecaprenyl-phosphate glucose phosphotransferase activity"/>
    <property type="evidence" value="ECO:0007669"/>
    <property type="project" value="TreeGrafter"/>
</dbReference>
<dbReference type="NCBIfam" id="TIGR03023">
    <property type="entry name" value="WcaJ_sugtrans"/>
    <property type="match status" value="1"/>
</dbReference>
<dbReference type="Proteomes" id="UP000095401">
    <property type="component" value="Chromosome"/>
</dbReference>
<dbReference type="PANTHER" id="PTHR30576:SF21">
    <property type="entry name" value="UDP-GLUCOSE:UNDECAPRENYL-PHOSPHATE GLUCOSE-1-PHOSPHATE TRANSFERASE"/>
    <property type="match status" value="1"/>
</dbReference>
<dbReference type="EMBL" id="CP017415">
    <property type="protein sequence ID" value="AOU98644.1"/>
    <property type="molecule type" value="Genomic_DNA"/>
</dbReference>
<keyword evidence="6 7" id="KW-0472">Membrane</keyword>
<dbReference type="InterPro" id="IPR003362">
    <property type="entry name" value="Bact_transf"/>
</dbReference>
<dbReference type="InterPro" id="IPR017473">
    <property type="entry name" value="Undecaprenyl-P_gluc_Ptfrase"/>
</dbReference>
<feature type="transmembrane region" description="Helical" evidence="7">
    <location>
        <begin position="285"/>
        <end position="305"/>
    </location>
</feature>
<dbReference type="InterPro" id="IPR017475">
    <property type="entry name" value="EPS_sugar_tfrase"/>
</dbReference>
<evidence type="ECO:0000313" key="9">
    <source>
        <dbReference type="EMBL" id="AOU98644.1"/>
    </source>
</evidence>
<dbReference type="SUPFAM" id="SSF51735">
    <property type="entry name" value="NAD(P)-binding Rossmann-fold domains"/>
    <property type="match status" value="1"/>
</dbReference>
<evidence type="ECO:0000256" key="5">
    <source>
        <dbReference type="ARBA" id="ARBA00022989"/>
    </source>
</evidence>
<evidence type="ECO:0000256" key="2">
    <source>
        <dbReference type="ARBA" id="ARBA00006464"/>
    </source>
</evidence>
<dbReference type="GO" id="GO:0016020">
    <property type="term" value="C:membrane"/>
    <property type="evidence" value="ECO:0007669"/>
    <property type="project" value="UniProtKB-SubCell"/>
</dbReference>
<feature type="transmembrane region" description="Helical" evidence="7">
    <location>
        <begin position="83"/>
        <end position="104"/>
    </location>
</feature>
<comment type="subcellular location">
    <subcellularLocation>
        <location evidence="1">Membrane</location>
        <topology evidence="1">Multi-pass membrane protein</topology>
    </subcellularLocation>
</comment>
<sequence>MLRCGLLRDYASAISLLTRTLDILLVAVAGWLAYALRFFDQPSPPLPMAYSALTLIGALLVLIIFPLFSVYDSWRAKGMFAPAGRALMGWFVVYLSGLVILVVVRESTLFSRLWLAYWGLLSAMLLVGLRIAIYWLLRSLRRRGYNRRPVVIVGADQQGRALAARARSADWSGLEVLALFDVPASVQDADDGLAVYPLDALASFVTEHQVGEVWVAMPLERGAELRQVIELLRHSPVNIRYAPDLFGLSLLNNGVTEIVGVPMIDLSASPMQGVNRLLKALEDRLLAALILLSVSPLMLLIAVAIKLSSPGPILFRQRRHGWDGQEIVIYKFRTMRVHAEAGRVTQATRRDPRVTALGALLRGTSLDELPQFVNVLQGRMSIVGPRPHAVEHNAQYCDMIDRYMLRHKVKPGITGWAQINGWRGETDTVEKMQQRVEHDLYYIEHWSLGFDLKIIFMTLLRGFVHRNAY</sequence>
<dbReference type="KEGG" id="aprs:BI364_12360"/>
<evidence type="ECO:0000256" key="3">
    <source>
        <dbReference type="ARBA" id="ARBA00022679"/>
    </source>
</evidence>
<feature type="transmembrane region" description="Helical" evidence="7">
    <location>
        <begin position="12"/>
        <end position="36"/>
    </location>
</feature>
<dbReference type="AlphaFoldDB" id="A0A1D8IQH1"/>
<keyword evidence="10" id="KW-1185">Reference proteome</keyword>
<feature type="domain" description="Bacterial sugar transferase" evidence="8">
    <location>
        <begin position="279"/>
        <end position="461"/>
    </location>
</feature>
<name>A0A1D8IQH1_9GAMM</name>
<dbReference type="PANTHER" id="PTHR30576">
    <property type="entry name" value="COLANIC BIOSYNTHESIS UDP-GLUCOSE LIPID CARRIER TRANSFERASE"/>
    <property type="match status" value="1"/>
</dbReference>
<accession>A0A1D8IQH1</accession>
<keyword evidence="4 7" id="KW-0812">Transmembrane</keyword>
<dbReference type="InterPro" id="IPR036291">
    <property type="entry name" value="NAD(P)-bd_dom_sf"/>
</dbReference>
<comment type="similarity">
    <text evidence="2">Belongs to the bacterial sugar transferase family.</text>
</comment>
<feature type="transmembrane region" description="Helical" evidence="7">
    <location>
        <begin position="116"/>
        <end position="137"/>
    </location>
</feature>
<evidence type="ECO:0000259" key="8">
    <source>
        <dbReference type="Pfam" id="PF02397"/>
    </source>
</evidence>